<comment type="caution">
    <text evidence="8">The sequence shown here is derived from an EMBL/GenBank/DDBJ whole genome shotgun (WGS) entry which is preliminary data.</text>
</comment>
<dbReference type="EMBL" id="JASMWN010000005">
    <property type="protein sequence ID" value="MDU9004054.1"/>
    <property type="molecule type" value="Genomic_DNA"/>
</dbReference>
<dbReference type="Pfam" id="PF13356">
    <property type="entry name" value="Arm-DNA-bind_3"/>
    <property type="match status" value="1"/>
</dbReference>
<evidence type="ECO:0000256" key="5">
    <source>
        <dbReference type="PROSITE-ProRule" id="PRU01248"/>
    </source>
</evidence>
<dbReference type="InterPro" id="IPR013762">
    <property type="entry name" value="Integrase-like_cat_sf"/>
</dbReference>
<comment type="similarity">
    <text evidence="1">Belongs to the 'phage' integrase family.</text>
</comment>
<dbReference type="InterPro" id="IPR002104">
    <property type="entry name" value="Integrase_catalytic"/>
</dbReference>
<proteinExistence type="inferred from homology"/>
<evidence type="ECO:0000313" key="9">
    <source>
        <dbReference type="Proteomes" id="UP001255416"/>
    </source>
</evidence>
<dbReference type="InterPro" id="IPR025166">
    <property type="entry name" value="Integrase_DNA_bind_dom"/>
</dbReference>
<keyword evidence="4" id="KW-0233">DNA recombination</keyword>
<dbReference type="RefSeq" id="WP_316775405.1">
    <property type="nucleotide sequence ID" value="NZ_JASMWN010000005.1"/>
</dbReference>
<evidence type="ECO:0000259" key="6">
    <source>
        <dbReference type="PROSITE" id="PS51898"/>
    </source>
</evidence>
<dbReference type="CDD" id="cd00801">
    <property type="entry name" value="INT_P4_C"/>
    <property type="match status" value="1"/>
</dbReference>
<dbReference type="Gene3D" id="1.10.150.130">
    <property type="match status" value="1"/>
</dbReference>
<dbReference type="PANTHER" id="PTHR30629:SF2">
    <property type="entry name" value="PROPHAGE INTEGRASE INTS-RELATED"/>
    <property type="match status" value="1"/>
</dbReference>
<dbReference type="InterPro" id="IPR038488">
    <property type="entry name" value="Integrase_DNA-bd_sf"/>
</dbReference>
<dbReference type="Gene3D" id="1.10.443.10">
    <property type="entry name" value="Intergrase catalytic core"/>
    <property type="match status" value="1"/>
</dbReference>
<name>A0ABU3VCZ6_9RHOB</name>
<evidence type="ECO:0000259" key="7">
    <source>
        <dbReference type="PROSITE" id="PS51900"/>
    </source>
</evidence>
<dbReference type="InterPro" id="IPR050808">
    <property type="entry name" value="Phage_Integrase"/>
</dbReference>
<keyword evidence="9" id="KW-1185">Reference proteome</keyword>
<dbReference type="InterPro" id="IPR011010">
    <property type="entry name" value="DNA_brk_join_enz"/>
</dbReference>
<evidence type="ECO:0000256" key="2">
    <source>
        <dbReference type="ARBA" id="ARBA00022908"/>
    </source>
</evidence>
<keyword evidence="2" id="KW-0229">DNA integration</keyword>
<dbReference type="PROSITE" id="PS51898">
    <property type="entry name" value="TYR_RECOMBINASE"/>
    <property type="match status" value="1"/>
</dbReference>
<evidence type="ECO:0000256" key="1">
    <source>
        <dbReference type="ARBA" id="ARBA00008857"/>
    </source>
</evidence>
<reference evidence="9" key="1">
    <citation type="submission" date="2023-05" db="EMBL/GenBank/DDBJ databases">
        <title>Sedimentitalea sp. nov. JM2-8.</title>
        <authorList>
            <person name="Huang J."/>
        </authorList>
    </citation>
    <scope>NUCLEOTIDE SEQUENCE [LARGE SCALE GENOMIC DNA]</scope>
    <source>
        <strain evidence="9">KHS03</strain>
    </source>
</reference>
<feature type="domain" description="Tyr recombinase" evidence="6">
    <location>
        <begin position="206"/>
        <end position="387"/>
    </location>
</feature>
<evidence type="ECO:0000256" key="3">
    <source>
        <dbReference type="ARBA" id="ARBA00023125"/>
    </source>
</evidence>
<evidence type="ECO:0000256" key="4">
    <source>
        <dbReference type="ARBA" id="ARBA00023172"/>
    </source>
</evidence>
<evidence type="ECO:0000313" key="8">
    <source>
        <dbReference type="EMBL" id="MDU9004054.1"/>
    </source>
</evidence>
<gene>
    <name evidence="8" type="ORF">QO231_09335</name>
</gene>
<dbReference type="Pfam" id="PF00589">
    <property type="entry name" value="Phage_integrase"/>
    <property type="match status" value="1"/>
</dbReference>
<sequence>MKRELNDRFLRSLKPQEGQRIEVSDTKCIGLRFRLSQSGRASWVYEKRIKGGPKRKFTLGTWPKPVSLAQARSMSFEIQAEAQRGIDRVENAKREDERQKIEKATQVSCREVLEAYRELHLSNIATGDERFRQISNALEGLLDVPISQIGRKDLQAAVDTKAQSGRRPYANRIRAALVAFANWAFLRGYTDVPIGAGVAKATKEKARERVPSIEEVRSIWSATGRMGEVWGPFFRLIILTGQRRGEIAKLRWSEVHFENRMIVKPGSETKNGRAHQTHMSEPVYAELQNLGDRASIGEFVFTFDGVRPVANPSHAKGRLDTILGEKFEPWRIHDLRTAMATSLAEAGQPETVVDRILNHSASGSAPSAVARVYNQSEQLPQRANALNKWAEMVTREIVKTARIGR</sequence>
<protein>
    <submittedName>
        <fullName evidence="8">Tyrosine-type recombinase/integrase</fullName>
    </submittedName>
</protein>
<dbReference type="Gene3D" id="3.30.160.390">
    <property type="entry name" value="Integrase, DNA-binding domain"/>
    <property type="match status" value="1"/>
</dbReference>
<keyword evidence="3 5" id="KW-0238">DNA-binding</keyword>
<dbReference type="SUPFAM" id="SSF56349">
    <property type="entry name" value="DNA breaking-rejoining enzymes"/>
    <property type="match status" value="1"/>
</dbReference>
<organism evidence="8 9">
    <name type="scientific">Sedimentitalea todarodis</name>
    <dbReference type="NCBI Taxonomy" id="1631240"/>
    <lineage>
        <taxon>Bacteria</taxon>
        <taxon>Pseudomonadati</taxon>
        <taxon>Pseudomonadota</taxon>
        <taxon>Alphaproteobacteria</taxon>
        <taxon>Rhodobacterales</taxon>
        <taxon>Paracoccaceae</taxon>
        <taxon>Sedimentitalea</taxon>
    </lineage>
</organism>
<feature type="domain" description="Core-binding (CB)" evidence="7">
    <location>
        <begin position="107"/>
        <end position="185"/>
    </location>
</feature>
<dbReference type="PANTHER" id="PTHR30629">
    <property type="entry name" value="PROPHAGE INTEGRASE"/>
    <property type="match status" value="1"/>
</dbReference>
<dbReference type="InterPro" id="IPR044068">
    <property type="entry name" value="CB"/>
</dbReference>
<accession>A0ABU3VCZ6</accession>
<dbReference type="InterPro" id="IPR010998">
    <property type="entry name" value="Integrase_recombinase_N"/>
</dbReference>
<dbReference type="PROSITE" id="PS51900">
    <property type="entry name" value="CB"/>
    <property type="match status" value="1"/>
</dbReference>
<dbReference type="Proteomes" id="UP001255416">
    <property type="component" value="Unassembled WGS sequence"/>
</dbReference>